<reference evidence="2" key="1">
    <citation type="journal article" date="2019" name="Int. J. Syst. Evol. Microbiol.">
        <title>The Global Catalogue of Microorganisms (GCM) 10K type strain sequencing project: providing services to taxonomists for standard genome sequencing and annotation.</title>
        <authorList>
            <consortium name="The Broad Institute Genomics Platform"/>
            <consortium name="The Broad Institute Genome Sequencing Center for Infectious Disease"/>
            <person name="Wu L."/>
            <person name="Ma J."/>
        </authorList>
    </citation>
    <scope>NUCLEOTIDE SEQUENCE [LARGE SCALE GENOMIC DNA]</scope>
    <source>
        <strain evidence="2">CGMCC 1.3685</strain>
    </source>
</reference>
<comment type="caution">
    <text evidence="1">The sequence shown here is derived from an EMBL/GenBank/DDBJ whole genome shotgun (WGS) entry which is preliminary data.</text>
</comment>
<accession>A0ABQ2DVV1</accession>
<proteinExistence type="predicted"/>
<gene>
    <name evidence="1" type="ORF">GCM10007173_36990</name>
</gene>
<organism evidence="1 2">
    <name type="scientific">Glutamicibacter ardleyensis</name>
    <dbReference type="NCBI Taxonomy" id="225894"/>
    <lineage>
        <taxon>Bacteria</taxon>
        <taxon>Bacillati</taxon>
        <taxon>Actinomycetota</taxon>
        <taxon>Actinomycetes</taxon>
        <taxon>Micrococcales</taxon>
        <taxon>Micrococcaceae</taxon>
        <taxon>Glutamicibacter</taxon>
    </lineage>
</organism>
<keyword evidence="2" id="KW-1185">Reference proteome</keyword>
<evidence type="ECO:0000313" key="2">
    <source>
        <dbReference type="Proteomes" id="UP000606115"/>
    </source>
</evidence>
<sequence>MIGSMAATKMNANIEVQFFANSPVNLSRSVFTDVELDWYSMVQTNVAAANTIPATAERPT</sequence>
<evidence type="ECO:0000313" key="1">
    <source>
        <dbReference type="EMBL" id="GGJ74597.1"/>
    </source>
</evidence>
<name>A0ABQ2DVV1_9MICC</name>
<dbReference type="Proteomes" id="UP000606115">
    <property type="component" value="Unassembled WGS sequence"/>
</dbReference>
<dbReference type="EMBL" id="BMKX01000015">
    <property type="protein sequence ID" value="GGJ74597.1"/>
    <property type="molecule type" value="Genomic_DNA"/>
</dbReference>
<protein>
    <submittedName>
        <fullName evidence="1">Uncharacterized protein</fullName>
    </submittedName>
</protein>